<keyword evidence="1" id="KW-0496">Mitochondrion</keyword>
<organism evidence="1">
    <name type="scientific">Utricularia reniformis</name>
    <dbReference type="NCBI Taxonomy" id="192314"/>
    <lineage>
        <taxon>Eukaryota</taxon>
        <taxon>Viridiplantae</taxon>
        <taxon>Streptophyta</taxon>
        <taxon>Embryophyta</taxon>
        <taxon>Tracheophyta</taxon>
        <taxon>Spermatophyta</taxon>
        <taxon>Magnoliopsida</taxon>
        <taxon>eudicotyledons</taxon>
        <taxon>Gunneridae</taxon>
        <taxon>Pentapetalae</taxon>
        <taxon>asterids</taxon>
        <taxon>lamiids</taxon>
        <taxon>Lamiales</taxon>
        <taxon>Lentibulariaceae</taxon>
        <taxon>Utricularia</taxon>
    </lineage>
</organism>
<reference evidence="1" key="1">
    <citation type="submission" date="2017-03" db="EMBL/GenBank/DDBJ databases">
        <title>The mitochondrial genome of the carnivorous plant Utricularia reniformis (Lentibulariaceae): structure, comparative analysis and evolutionary landmarks.</title>
        <authorList>
            <person name="Silva S.R."/>
            <person name="Alvarenga D.O."/>
            <person name="Michael T.P."/>
            <person name="Miranda V.F.O."/>
            <person name="Varani A.M."/>
        </authorList>
    </citation>
    <scope>NUCLEOTIDE SEQUENCE</scope>
</reference>
<dbReference type="EMBL" id="KY774314">
    <property type="protein sequence ID" value="ART32272.1"/>
    <property type="molecule type" value="Genomic_DNA"/>
</dbReference>
<gene>
    <name evidence="1" type="ORF">AEK19_MT2120</name>
</gene>
<proteinExistence type="predicted"/>
<protein>
    <submittedName>
        <fullName evidence="1">Uncharacterized protein</fullName>
    </submittedName>
</protein>
<sequence>MLVFELKLIEELQLLALEQLADVKHFKLLRLECNPALWHFTDTCGYFITNTNIED</sequence>
<geneLocation type="mitochondrion" evidence="1"/>
<name>A0A1Y0B4D2_9LAMI</name>
<dbReference type="AlphaFoldDB" id="A0A1Y0B4D2"/>
<evidence type="ECO:0000313" key="1">
    <source>
        <dbReference type="EMBL" id="ART32272.1"/>
    </source>
</evidence>
<accession>A0A1Y0B4D2</accession>